<dbReference type="Proteomes" id="UP000268162">
    <property type="component" value="Unassembled WGS sequence"/>
</dbReference>
<proteinExistence type="predicted"/>
<feature type="transmembrane region" description="Helical" evidence="1">
    <location>
        <begin position="258"/>
        <end position="281"/>
    </location>
</feature>
<feature type="transmembrane region" description="Helical" evidence="1">
    <location>
        <begin position="193"/>
        <end position="214"/>
    </location>
</feature>
<sequence length="509" mass="57971">MSSPDPTDPIPSSPVVKFAVFGTVTGVAVLYVVITTALFYWRGQHIRDIQQRSMRLTMVQSFTILTQVILSGLGSMLNENVYPCFLLLWGMNFGCLLLTFTASARAIRLISTTNANQARIQHQLPPKAPPADDPLRWFRIHYQTLISEKYLLAYLLVLCIFTAVYDLLVNIYYDMFSLRPLGRDCKLAWPYYPMLAWVAIHILIIFPLVIRRLWKINDAYGIRTDLIVCCCASTIGELMFLVWQLFFRHYRNVVSSLAWFLLAMLVIHTSSVTLPVFRVLYHPYRPLTHTTSSDKTPNDLTWRSPNFNEFARSLNQPATLHHFKDMAVRCLCVEAVIFLEEYRELMDQLASTESSELNPILTHRLISGDDSALHLPSLASVDTYDQAYPLTTALSESILYPTSEYGLATSDLLESTSELYAGEKPTKFKFLQPTGFSVRSNPSAVLAFNMFAQRFFLPGSELLTQVKIASVGIIQDSISHGRYHQDMFESAHTDVVDFLYHNVYLRLHG</sequence>
<keyword evidence="1" id="KW-1133">Transmembrane helix</keyword>
<evidence type="ECO:0000313" key="3">
    <source>
        <dbReference type="Proteomes" id="UP000268162"/>
    </source>
</evidence>
<accession>A0A4Q0A2F3</accession>
<feature type="transmembrane region" description="Helical" evidence="1">
    <location>
        <begin position="53"/>
        <end position="74"/>
    </location>
</feature>
<gene>
    <name evidence="2" type="ORF">BJ085DRAFT_38345</name>
</gene>
<reference evidence="3" key="1">
    <citation type="journal article" date="2018" name="Nat. Microbiol.">
        <title>Leveraging single-cell genomics to expand the fungal tree of life.</title>
        <authorList>
            <person name="Ahrendt S.R."/>
            <person name="Quandt C.A."/>
            <person name="Ciobanu D."/>
            <person name="Clum A."/>
            <person name="Salamov A."/>
            <person name="Andreopoulos B."/>
            <person name="Cheng J.F."/>
            <person name="Woyke T."/>
            <person name="Pelin A."/>
            <person name="Henrissat B."/>
            <person name="Reynolds N.K."/>
            <person name="Benny G.L."/>
            <person name="Smith M.E."/>
            <person name="James T.Y."/>
            <person name="Grigoriev I.V."/>
        </authorList>
    </citation>
    <scope>NUCLEOTIDE SEQUENCE [LARGE SCALE GENOMIC DNA]</scope>
    <source>
        <strain evidence="3">RSA 468</strain>
    </source>
</reference>
<feature type="transmembrane region" description="Helical" evidence="1">
    <location>
        <begin position="80"/>
        <end position="100"/>
    </location>
</feature>
<keyword evidence="3" id="KW-1185">Reference proteome</keyword>
<keyword evidence="1" id="KW-0812">Transmembrane</keyword>
<name>A0A4Q0A2F3_9FUNG</name>
<protein>
    <recommendedName>
        <fullName evidence="4">RGS domain-containing protein</fullName>
    </recommendedName>
</protein>
<dbReference type="AlphaFoldDB" id="A0A4Q0A2F3"/>
<keyword evidence="1" id="KW-0472">Membrane</keyword>
<feature type="transmembrane region" description="Helical" evidence="1">
    <location>
        <begin position="20"/>
        <end position="41"/>
    </location>
</feature>
<dbReference type="STRING" id="215637.A0A4Q0A2F3"/>
<feature type="transmembrane region" description="Helical" evidence="1">
    <location>
        <begin position="226"/>
        <end position="246"/>
    </location>
</feature>
<evidence type="ECO:0000313" key="2">
    <source>
        <dbReference type="EMBL" id="RKP40008.1"/>
    </source>
</evidence>
<evidence type="ECO:0008006" key="4">
    <source>
        <dbReference type="Google" id="ProtNLM"/>
    </source>
</evidence>
<evidence type="ECO:0000256" key="1">
    <source>
        <dbReference type="SAM" id="Phobius"/>
    </source>
</evidence>
<organism evidence="2 3">
    <name type="scientific">Dimargaris cristalligena</name>
    <dbReference type="NCBI Taxonomy" id="215637"/>
    <lineage>
        <taxon>Eukaryota</taxon>
        <taxon>Fungi</taxon>
        <taxon>Fungi incertae sedis</taxon>
        <taxon>Zoopagomycota</taxon>
        <taxon>Kickxellomycotina</taxon>
        <taxon>Dimargaritomycetes</taxon>
        <taxon>Dimargaritales</taxon>
        <taxon>Dimargaritaceae</taxon>
        <taxon>Dimargaris</taxon>
    </lineage>
</organism>
<feature type="transmembrane region" description="Helical" evidence="1">
    <location>
        <begin position="151"/>
        <end position="173"/>
    </location>
</feature>
<dbReference type="EMBL" id="ML002230">
    <property type="protein sequence ID" value="RKP40008.1"/>
    <property type="molecule type" value="Genomic_DNA"/>
</dbReference>